<dbReference type="eggNOG" id="COG1249">
    <property type="taxonomic scope" value="Bacteria"/>
</dbReference>
<comment type="similarity">
    <text evidence="2 16">Belongs to the class-I pyridine nucleotide-disulfide oxidoreductase family.</text>
</comment>
<dbReference type="Proteomes" id="UP000005316">
    <property type="component" value="Unassembled WGS sequence"/>
</dbReference>
<dbReference type="Gene3D" id="3.30.390.30">
    <property type="match status" value="1"/>
</dbReference>
<proteinExistence type="inferred from homology"/>
<comment type="caution">
    <text evidence="19">The sequence shown here is derived from an EMBL/GenBank/DDBJ whole genome shotgun (WGS) entry which is preliminary data.</text>
</comment>
<organism evidence="19 20">
    <name type="scientific">Sporosarcina newyorkensis 2681</name>
    <dbReference type="NCBI Taxonomy" id="1027292"/>
    <lineage>
        <taxon>Bacteria</taxon>
        <taxon>Bacillati</taxon>
        <taxon>Bacillota</taxon>
        <taxon>Bacilli</taxon>
        <taxon>Bacillales</taxon>
        <taxon>Caryophanaceae</taxon>
        <taxon>Sporosarcina</taxon>
    </lineage>
</organism>
<dbReference type="InterPro" id="IPR012999">
    <property type="entry name" value="Pyr_OxRdtase_I_AS"/>
</dbReference>
<feature type="binding site" evidence="14">
    <location>
        <begin position="175"/>
        <end position="177"/>
    </location>
    <ligand>
        <name>FAD</name>
        <dbReference type="ChEBI" id="CHEBI:57692"/>
    </ligand>
</feature>
<evidence type="ECO:0000256" key="9">
    <source>
        <dbReference type="ARBA" id="ARBA00023027"/>
    </source>
</evidence>
<evidence type="ECO:0000256" key="7">
    <source>
        <dbReference type="ARBA" id="ARBA00022827"/>
    </source>
</evidence>
<comment type="subcellular location">
    <subcellularLocation>
        <location evidence="1">Cytoplasm</location>
    </subcellularLocation>
</comment>
<dbReference type="STRING" id="759851.SAMN04244570_0746"/>
<dbReference type="EC" id="1.8.1.4" evidence="3 16"/>
<dbReference type="EMBL" id="AFPZ01000009">
    <property type="protein sequence ID" value="EGQ27744.1"/>
    <property type="molecule type" value="Genomic_DNA"/>
</dbReference>
<dbReference type="InterPro" id="IPR050151">
    <property type="entry name" value="Class-I_Pyr_Nuc-Dis_Oxidored"/>
</dbReference>
<evidence type="ECO:0000259" key="18">
    <source>
        <dbReference type="Pfam" id="PF07992"/>
    </source>
</evidence>
<evidence type="ECO:0000256" key="1">
    <source>
        <dbReference type="ARBA" id="ARBA00004496"/>
    </source>
</evidence>
<dbReference type="HOGENOM" id="CLU_016755_0_3_9"/>
<dbReference type="PANTHER" id="PTHR22912:SF217">
    <property type="entry name" value="DIHYDROLIPOYL DEHYDROGENASE"/>
    <property type="match status" value="1"/>
</dbReference>
<gene>
    <name evidence="19" type="primary">pdhD</name>
    <name evidence="19" type="ORF">HMPREF9372_0224</name>
</gene>
<evidence type="ECO:0000256" key="3">
    <source>
        <dbReference type="ARBA" id="ARBA00012608"/>
    </source>
</evidence>
<evidence type="ECO:0000256" key="6">
    <source>
        <dbReference type="ARBA" id="ARBA00022630"/>
    </source>
</evidence>
<keyword evidence="6 16" id="KW-0285">Flavoprotein</keyword>
<evidence type="ECO:0000256" key="14">
    <source>
        <dbReference type="PIRSR" id="PIRSR000350-3"/>
    </source>
</evidence>
<feature type="binding site" evidence="14">
    <location>
        <position position="74"/>
    </location>
    <ligand>
        <name>FAD</name>
        <dbReference type="ChEBI" id="CHEBI:57692"/>
    </ligand>
</feature>
<dbReference type="Pfam" id="PF02852">
    <property type="entry name" value="Pyr_redox_dim"/>
    <property type="match status" value="1"/>
</dbReference>
<dbReference type="Gene3D" id="3.50.50.60">
    <property type="entry name" value="FAD/NAD(P)-binding domain"/>
    <property type="match status" value="2"/>
</dbReference>
<feature type="binding site" evidence="14">
    <location>
        <position position="304"/>
    </location>
    <ligand>
        <name>NAD(+)</name>
        <dbReference type="ChEBI" id="CHEBI:57540"/>
    </ligand>
</feature>
<dbReference type="SUPFAM" id="SSF55424">
    <property type="entry name" value="FAD/NAD-linked reductases, dimerisation (C-terminal) domain"/>
    <property type="match status" value="1"/>
</dbReference>
<keyword evidence="11 16" id="KW-0676">Redox-active center</keyword>
<comment type="catalytic activity">
    <reaction evidence="12 16">
        <text>N(6)-[(R)-dihydrolipoyl]-L-lysyl-[protein] + NAD(+) = N(6)-[(R)-lipoyl]-L-lysyl-[protein] + NADH + H(+)</text>
        <dbReference type="Rhea" id="RHEA:15045"/>
        <dbReference type="Rhea" id="RHEA-COMP:10474"/>
        <dbReference type="Rhea" id="RHEA-COMP:10475"/>
        <dbReference type="ChEBI" id="CHEBI:15378"/>
        <dbReference type="ChEBI" id="CHEBI:57540"/>
        <dbReference type="ChEBI" id="CHEBI:57945"/>
        <dbReference type="ChEBI" id="CHEBI:83099"/>
        <dbReference type="ChEBI" id="CHEBI:83100"/>
        <dbReference type="EC" id="1.8.1.4"/>
    </reaction>
</comment>
<dbReference type="InterPro" id="IPR023753">
    <property type="entry name" value="FAD/NAD-binding_dom"/>
</dbReference>
<feature type="domain" description="Pyridine nucleotide-disulphide oxidoreductase dimerisation" evidence="17">
    <location>
        <begin position="379"/>
        <end position="488"/>
    </location>
</feature>
<dbReference type="InterPro" id="IPR004099">
    <property type="entry name" value="Pyr_nucl-diS_OxRdtase_dimer"/>
</dbReference>
<evidence type="ECO:0000313" key="20">
    <source>
        <dbReference type="Proteomes" id="UP000005316"/>
    </source>
</evidence>
<dbReference type="InterPro" id="IPR001100">
    <property type="entry name" value="Pyr_nuc-diS_OxRdtase"/>
</dbReference>
<dbReference type="NCBIfam" id="TIGR01350">
    <property type="entry name" value="lipoamide_DH"/>
    <property type="match status" value="1"/>
</dbReference>
<dbReference type="GO" id="GO:0006103">
    <property type="term" value="P:2-oxoglutarate metabolic process"/>
    <property type="evidence" value="ECO:0007669"/>
    <property type="project" value="TreeGrafter"/>
</dbReference>
<evidence type="ECO:0000256" key="2">
    <source>
        <dbReference type="ARBA" id="ARBA00007532"/>
    </source>
</evidence>
<dbReference type="InterPro" id="IPR036188">
    <property type="entry name" value="FAD/NAD-bd_sf"/>
</dbReference>
<evidence type="ECO:0000256" key="10">
    <source>
        <dbReference type="ARBA" id="ARBA00023157"/>
    </source>
</evidence>
<feature type="disulfide bond" description="Redox-active" evidence="15">
    <location>
        <begin position="65"/>
        <end position="70"/>
    </location>
</feature>
<feature type="domain" description="FAD/NAD(P)-binding" evidence="18">
    <location>
        <begin position="28"/>
        <end position="359"/>
    </location>
</feature>
<evidence type="ECO:0000256" key="8">
    <source>
        <dbReference type="ARBA" id="ARBA00023002"/>
    </source>
</evidence>
<dbReference type="GO" id="GO:0050660">
    <property type="term" value="F:flavin adenine dinucleotide binding"/>
    <property type="evidence" value="ECO:0007669"/>
    <property type="project" value="InterPro"/>
</dbReference>
<dbReference type="InterPro" id="IPR016156">
    <property type="entry name" value="FAD/NAD-linked_Rdtase_dimer_sf"/>
</dbReference>
<dbReference type="AlphaFoldDB" id="F9DN44"/>
<dbReference type="Pfam" id="PF07992">
    <property type="entry name" value="Pyr_redox_2"/>
    <property type="match status" value="1"/>
</dbReference>
<dbReference type="InterPro" id="IPR006258">
    <property type="entry name" value="Lipoamide_DH"/>
</dbReference>
<keyword evidence="8 16" id="KW-0560">Oxidoreductase</keyword>
<dbReference type="PRINTS" id="PR00368">
    <property type="entry name" value="FADPNR"/>
</dbReference>
<protein>
    <recommendedName>
        <fullName evidence="4 16">Dihydrolipoyl dehydrogenase</fullName>
        <ecNumber evidence="3 16">1.8.1.4</ecNumber>
    </recommendedName>
</protein>
<name>F9DN44_9BACL</name>
<keyword evidence="5" id="KW-0963">Cytoplasm</keyword>
<keyword evidence="14" id="KW-0547">Nucleotide-binding</keyword>
<accession>F9DN44</accession>
<evidence type="ECO:0000259" key="17">
    <source>
        <dbReference type="Pfam" id="PF02852"/>
    </source>
</evidence>
<evidence type="ECO:0000256" key="13">
    <source>
        <dbReference type="PIRSR" id="PIRSR000350-2"/>
    </source>
</evidence>
<dbReference type="FunFam" id="3.30.390.30:FF:000001">
    <property type="entry name" value="Dihydrolipoyl dehydrogenase"/>
    <property type="match status" value="1"/>
</dbReference>
<comment type="miscellaneous">
    <text evidence="16">The active site is a redox-active disulfide bond.</text>
</comment>
<feature type="binding site" evidence="14">
    <location>
        <position position="344"/>
    </location>
    <ligand>
        <name>FAD</name>
        <dbReference type="ChEBI" id="CHEBI:57692"/>
    </ligand>
</feature>
<reference evidence="19 20" key="1">
    <citation type="submission" date="2011-04" db="EMBL/GenBank/DDBJ databases">
        <authorList>
            <person name="Muzny D."/>
            <person name="Qin X."/>
            <person name="Deng J."/>
            <person name="Jiang H."/>
            <person name="Liu Y."/>
            <person name="Qu J."/>
            <person name="Song X.-Z."/>
            <person name="Zhang L."/>
            <person name="Thornton R."/>
            <person name="Coyle M."/>
            <person name="Francisco L."/>
            <person name="Jackson L."/>
            <person name="Javaid M."/>
            <person name="Korchina V."/>
            <person name="Kovar C."/>
            <person name="Mata R."/>
            <person name="Mathew T."/>
            <person name="Ngo R."/>
            <person name="Nguyen L."/>
            <person name="Nguyen N."/>
            <person name="Okwuonu G."/>
            <person name="Ongeri F."/>
            <person name="Pham C."/>
            <person name="Simmons D."/>
            <person name="Wilczek-Boney K."/>
            <person name="Hale W."/>
            <person name="Jakkamsetti A."/>
            <person name="Pham P."/>
            <person name="Ruth R."/>
            <person name="San Lucas F."/>
            <person name="Warren J."/>
            <person name="Zhang J."/>
            <person name="Zhao Z."/>
            <person name="Zhou C."/>
            <person name="Zhu D."/>
            <person name="Lee S."/>
            <person name="Bess C."/>
            <person name="Blankenburg K."/>
            <person name="Forbes L."/>
            <person name="Fu Q."/>
            <person name="Gubbala S."/>
            <person name="Hirani K."/>
            <person name="Jayaseelan J.C."/>
            <person name="Lara F."/>
            <person name="Munidasa M."/>
            <person name="Palculict T."/>
            <person name="Patil S."/>
            <person name="Pu L.-L."/>
            <person name="Saada N."/>
            <person name="Tang L."/>
            <person name="Weissenberger G."/>
            <person name="Zhu Y."/>
            <person name="Hemphill L."/>
            <person name="Shang Y."/>
            <person name="Youmans B."/>
            <person name="Ayvaz T."/>
            <person name="Ross M."/>
            <person name="Santibanez J."/>
            <person name="Aqrawi P."/>
            <person name="Gross S."/>
            <person name="Joshi V."/>
            <person name="Fowler G."/>
            <person name="Nazareth L."/>
            <person name="Reid J."/>
            <person name="Worley K."/>
            <person name="Petrosino J."/>
            <person name="Highlander S."/>
            <person name="Gibbs R."/>
        </authorList>
    </citation>
    <scope>NUCLEOTIDE SEQUENCE [LARGE SCALE GENOMIC DNA]</scope>
    <source>
        <strain evidence="19 20">2681</strain>
    </source>
</reference>
<dbReference type="PANTHER" id="PTHR22912">
    <property type="entry name" value="DISULFIDE OXIDOREDUCTASE"/>
    <property type="match status" value="1"/>
</dbReference>
<evidence type="ECO:0000256" key="12">
    <source>
        <dbReference type="ARBA" id="ARBA00049187"/>
    </source>
</evidence>
<evidence type="ECO:0000313" key="19">
    <source>
        <dbReference type="EMBL" id="EGQ27744.1"/>
    </source>
</evidence>
<keyword evidence="9 14" id="KW-0520">NAD</keyword>
<evidence type="ECO:0000256" key="15">
    <source>
        <dbReference type="PIRSR" id="PIRSR000350-4"/>
    </source>
</evidence>
<feature type="active site" description="Proton acceptor" evidence="13">
    <location>
        <position position="477"/>
    </location>
</feature>
<keyword evidence="7 14" id="KW-0274">FAD</keyword>
<feature type="binding site" evidence="14">
    <location>
        <position position="138"/>
    </location>
    <ligand>
        <name>FAD</name>
        <dbReference type="ChEBI" id="CHEBI:57692"/>
    </ligand>
</feature>
<evidence type="ECO:0000256" key="5">
    <source>
        <dbReference type="ARBA" id="ARBA00022490"/>
    </source>
</evidence>
<feature type="binding site" evidence="14">
    <location>
        <begin position="212"/>
        <end position="219"/>
    </location>
    <ligand>
        <name>NAD(+)</name>
        <dbReference type="ChEBI" id="CHEBI:57540"/>
    </ligand>
</feature>
<evidence type="ECO:0000256" key="16">
    <source>
        <dbReference type="RuleBase" id="RU003692"/>
    </source>
</evidence>
<dbReference type="PROSITE" id="PS00076">
    <property type="entry name" value="PYRIDINE_REDOX_1"/>
    <property type="match status" value="1"/>
</dbReference>
<dbReference type="PRINTS" id="PR00411">
    <property type="entry name" value="PNDRDTASEI"/>
</dbReference>
<dbReference type="PIRSF" id="PIRSF000350">
    <property type="entry name" value="Mercury_reductase_MerA"/>
    <property type="match status" value="1"/>
</dbReference>
<comment type="cofactor">
    <cofactor evidence="14 16">
        <name>FAD</name>
        <dbReference type="ChEBI" id="CHEBI:57692"/>
    </cofactor>
    <text evidence="14 16">Binds 1 FAD per subunit.</text>
</comment>
<keyword evidence="10" id="KW-1015">Disulfide bond</keyword>
<dbReference type="SUPFAM" id="SSF51905">
    <property type="entry name" value="FAD/NAD(P)-binding domain"/>
    <property type="match status" value="1"/>
</dbReference>
<evidence type="ECO:0000256" key="4">
    <source>
        <dbReference type="ARBA" id="ARBA00016961"/>
    </source>
</evidence>
<dbReference type="GO" id="GO:0005737">
    <property type="term" value="C:cytoplasm"/>
    <property type="evidence" value="ECO:0007669"/>
    <property type="project" value="UniProtKB-SubCell"/>
</dbReference>
<sequence>MPLKLRAFFTVGHSKHRWKGSYILSNEYDLVILGGGTGGYVAAIRAAQLGLKTAIVEKSKLGGTCLHNGCIPSKAMLKSAEVYRLAREEADEFGVKTGEVSLDFPQVQKRKNKIVDQLHAGIQSLMKKGKIDVFQGKGRILGASIFSPMPGTISVEMDNGQENEILLLKNLIIATGSKPKTLPGLDIDEQQVLTSDGALAMKDLPASITIIGGGVIGIEWASMLNDFGVKVTVLDRLKQILATEDREVALTVQKALEKRGVTFALGADIKTDTLQKRTDSVTISYKIGEDVQSVSSEKLLVSVGRSPVTDDIGLQNTDIQVENGFIQTAKTYQTKDQHIYAIGDVIGGLQLAHVAEHEGLFAVDHIAGITRDSIDYELVPRCVYSFPETAAVGLTEQQAKNSGLAVKIGKFPFKANGKALVNGHSDGFVKIIVDQQSNDILGVHMVGPHVTDLISEAGLAMVLNAIPWEVSTTIHPHPTLSEAFSEAALAVEGLAIHM</sequence>
<evidence type="ECO:0000256" key="11">
    <source>
        <dbReference type="ARBA" id="ARBA00023284"/>
    </source>
</evidence>
<dbReference type="GO" id="GO:0004148">
    <property type="term" value="F:dihydrolipoyl dehydrogenase (NADH) activity"/>
    <property type="evidence" value="ECO:0007669"/>
    <property type="project" value="UniProtKB-EC"/>
</dbReference>